<evidence type="ECO:0000256" key="6">
    <source>
        <dbReference type="ARBA" id="ARBA00023288"/>
    </source>
</evidence>
<keyword evidence="5 8" id="KW-0998">Cell outer membrane</keyword>
<organism evidence="11 12">
    <name type="scientific">Legionella quinlivanii</name>
    <dbReference type="NCBI Taxonomy" id="45073"/>
    <lineage>
        <taxon>Bacteria</taxon>
        <taxon>Pseudomonadati</taxon>
        <taxon>Pseudomonadota</taxon>
        <taxon>Gammaproteobacteria</taxon>
        <taxon>Legionellales</taxon>
        <taxon>Legionellaceae</taxon>
        <taxon>Legionella</taxon>
    </lineage>
</organism>
<dbReference type="HAMAP" id="MF_02204">
    <property type="entry name" value="Pal"/>
    <property type="match status" value="1"/>
</dbReference>
<feature type="signal peptide" evidence="9">
    <location>
        <begin position="1"/>
        <end position="29"/>
    </location>
</feature>
<keyword evidence="7 8" id="KW-0131">Cell cycle</keyword>
<evidence type="ECO:0000313" key="12">
    <source>
        <dbReference type="Proteomes" id="UP000054618"/>
    </source>
</evidence>
<evidence type="ECO:0000259" key="10">
    <source>
        <dbReference type="PROSITE" id="PS51123"/>
    </source>
</evidence>
<dbReference type="RefSeq" id="WP_058507777.1">
    <property type="nucleotide sequence ID" value="NZ_CAAAIK010000001.1"/>
</dbReference>
<comment type="subcellular location">
    <subcellularLocation>
        <location evidence="8">Cell outer membrane</location>
        <topology evidence="8">Lipid-anchor</topology>
    </subcellularLocation>
</comment>
<dbReference type="InterPro" id="IPR014169">
    <property type="entry name" value="Pal_lipo_C"/>
</dbReference>
<dbReference type="InterPro" id="IPR006664">
    <property type="entry name" value="OMP_bac"/>
</dbReference>
<dbReference type="NCBIfam" id="TIGR02802">
    <property type="entry name" value="Pal_lipo"/>
    <property type="match status" value="1"/>
</dbReference>
<comment type="function">
    <text evidence="8">Part of the Tol-Pal system, which plays a role in outer membrane invagination during cell division and is important for maintaining outer membrane integrity.</text>
</comment>
<evidence type="ECO:0000256" key="1">
    <source>
        <dbReference type="ARBA" id="ARBA00022618"/>
    </source>
</evidence>
<dbReference type="AlphaFoldDB" id="A0A0W0Y001"/>
<dbReference type="SUPFAM" id="SSF103088">
    <property type="entry name" value="OmpA-like"/>
    <property type="match status" value="1"/>
</dbReference>
<dbReference type="InterPro" id="IPR050330">
    <property type="entry name" value="Bact_OuterMem_StrucFunc"/>
</dbReference>
<dbReference type="OrthoDB" id="9809164at2"/>
<dbReference type="STRING" id="45073.Lqui_1684"/>
<evidence type="ECO:0000256" key="3">
    <source>
        <dbReference type="ARBA" id="ARBA00023136"/>
    </source>
</evidence>
<dbReference type="CDD" id="cd07185">
    <property type="entry name" value="OmpA_C-like"/>
    <property type="match status" value="1"/>
</dbReference>
<dbReference type="PROSITE" id="PS01068">
    <property type="entry name" value="OMPA_1"/>
    <property type="match status" value="1"/>
</dbReference>
<dbReference type="PROSITE" id="PS51123">
    <property type="entry name" value="OMPA_2"/>
    <property type="match status" value="1"/>
</dbReference>
<evidence type="ECO:0000313" key="11">
    <source>
        <dbReference type="EMBL" id="KTD50359.1"/>
    </source>
</evidence>
<name>A0A0W0Y001_9GAMM</name>
<dbReference type="PATRIC" id="fig|45073.5.peg.1778"/>
<dbReference type="EMBL" id="LNYS01000008">
    <property type="protein sequence ID" value="KTD50359.1"/>
    <property type="molecule type" value="Genomic_DNA"/>
</dbReference>
<comment type="caution">
    <text evidence="11">The sequence shown here is derived from an EMBL/GenBank/DDBJ whole genome shotgun (WGS) entry which is preliminary data.</text>
</comment>
<evidence type="ECO:0000256" key="5">
    <source>
        <dbReference type="ARBA" id="ARBA00023237"/>
    </source>
</evidence>
<dbReference type="InterPro" id="IPR039001">
    <property type="entry name" value="Pal"/>
</dbReference>
<evidence type="ECO:0000256" key="4">
    <source>
        <dbReference type="ARBA" id="ARBA00023139"/>
    </source>
</evidence>
<evidence type="ECO:0000256" key="9">
    <source>
        <dbReference type="SAM" id="SignalP"/>
    </source>
</evidence>
<evidence type="ECO:0000256" key="2">
    <source>
        <dbReference type="ARBA" id="ARBA00022729"/>
    </source>
</evidence>
<dbReference type="PRINTS" id="PR01021">
    <property type="entry name" value="OMPADOMAIN"/>
</dbReference>
<dbReference type="Proteomes" id="UP000054618">
    <property type="component" value="Unassembled WGS sequence"/>
</dbReference>
<dbReference type="GO" id="GO:0051301">
    <property type="term" value="P:cell division"/>
    <property type="evidence" value="ECO:0007669"/>
    <property type="project" value="UniProtKB-UniRule"/>
</dbReference>
<dbReference type="PROSITE" id="PS51257">
    <property type="entry name" value="PROKAR_LIPOPROTEIN"/>
    <property type="match status" value="1"/>
</dbReference>
<comment type="subunit">
    <text evidence="8">The Tol-Pal system is composed of five core proteins: the inner membrane proteins TolA, TolQ and TolR, the periplasmic protein TolB and the outer membrane protein Pal. They form a network linking the inner and outer membranes and the peptidoglycan layer.</text>
</comment>
<keyword evidence="4 8" id="KW-0564">Palmitate</keyword>
<comment type="similarity">
    <text evidence="8">Belongs to the Pal lipoprotein family.</text>
</comment>
<proteinExistence type="inferred from homology"/>
<keyword evidence="2 8" id="KW-0732">Signal</keyword>
<feature type="domain" description="OmpA-like" evidence="10">
    <location>
        <begin position="60"/>
        <end position="176"/>
    </location>
</feature>
<keyword evidence="3 8" id="KW-0472">Membrane</keyword>
<dbReference type="PANTHER" id="PTHR30329:SF21">
    <property type="entry name" value="LIPOPROTEIN YIAD-RELATED"/>
    <property type="match status" value="1"/>
</dbReference>
<protein>
    <recommendedName>
        <fullName evidence="8">Peptidoglycan-associated lipoprotein</fullName>
        <shortName evidence="8">PAL</shortName>
    </recommendedName>
</protein>
<feature type="chain" id="PRO_5006917075" description="Peptidoglycan-associated lipoprotein" evidence="9">
    <location>
        <begin position="30"/>
        <end position="176"/>
    </location>
</feature>
<keyword evidence="6 8" id="KW-0449">Lipoprotein</keyword>
<dbReference type="InterPro" id="IPR006690">
    <property type="entry name" value="OMPA-like_CS"/>
</dbReference>
<dbReference type="InterPro" id="IPR006665">
    <property type="entry name" value="OmpA-like"/>
</dbReference>
<dbReference type="InterPro" id="IPR036737">
    <property type="entry name" value="OmpA-like_sf"/>
</dbReference>
<dbReference type="Pfam" id="PF00691">
    <property type="entry name" value="OmpA"/>
    <property type="match status" value="1"/>
</dbReference>
<gene>
    <name evidence="8 11" type="primary">pal</name>
    <name evidence="11" type="ORF">Lqui_1684</name>
</gene>
<reference evidence="11 12" key="1">
    <citation type="submission" date="2015-11" db="EMBL/GenBank/DDBJ databases">
        <title>Genomic analysis of 38 Legionella species identifies large and diverse effector repertoires.</title>
        <authorList>
            <person name="Burstein D."/>
            <person name="Amaro F."/>
            <person name="Zusman T."/>
            <person name="Lifshitz Z."/>
            <person name="Cohen O."/>
            <person name="Gilbert J.A."/>
            <person name="Pupko T."/>
            <person name="Shuman H.A."/>
            <person name="Segal G."/>
        </authorList>
    </citation>
    <scope>NUCLEOTIDE SEQUENCE [LARGE SCALE GENOMIC DNA]</scope>
    <source>
        <strain evidence="11 12">CDC#1442-AUS-E</strain>
    </source>
</reference>
<accession>A0A0W0Y001</accession>
<sequence length="176" mass="19302">MRAKSFLKLGLVAASVVLLASCSKTPGSAGDYSGMGDTDASAHGLGQFTRFAGQEPGESYTTQAPHNQLYLFSYDDSTFAPKYMASLNAQSDYLKSHPGARVLLAGHTDERGSREYNIALGERRANTVAELMRMAGVSRQQIRVVSYGKERPANFGHDEASHMQNRRVEFIYEATR</sequence>
<keyword evidence="1 8" id="KW-0132">Cell division</keyword>
<keyword evidence="12" id="KW-1185">Reference proteome</keyword>
<evidence type="ECO:0000256" key="7">
    <source>
        <dbReference type="ARBA" id="ARBA00023306"/>
    </source>
</evidence>
<dbReference type="Gene3D" id="3.30.1330.60">
    <property type="entry name" value="OmpA-like domain"/>
    <property type="match status" value="1"/>
</dbReference>
<evidence type="ECO:0000256" key="8">
    <source>
        <dbReference type="HAMAP-Rule" id="MF_02204"/>
    </source>
</evidence>
<dbReference type="PANTHER" id="PTHR30329">
    <property type="entry name" value="STATOR ELEMENT OF FLAGELLAR MOTOR COMPLEX"/>
    <property type="match status" value="1"/>
</dbReference>
<dbReference type="GO" id="GO:0009279">
    <property type="term" value="C:cell outer membrane"/>
    <property type="evidence" value="ECO:0007669"/>
    <property type="project" value="UniProtKB-SubCell"/>
</dbReference>